<dbReference type="EMBL" id="AWUE01004694">
    <property type="protein sequence ID" value="OMP13274.1"/>
    <property type="molecule type" value="Genomic_DNA"/>
</dbReference>
<dbReference type="Proteomes" id="UP000187203">
    <property type="component" value="Unassembled WGS sequence"/>
</dbReference>
<dbReference type="AlphaFoldDB" id="A0A1R3L1P7"/>
<organism evidence="2 3">
    <name type="scientific">Corchorus olitorius</name>
    <dbReference type="NCBI Taxonomy" id="93759"/>
    <lineage>
        <taxon>Eukaryota</taxon>
        <taxon>Viridiplantae</taxon>
        <taxon>Streptophyta</taxon>
        <taxon>Embryophyta</taxon>
        <taxon>Tracheophyta</taxon>
        <taxon>Spermatophyta</taxon>
        <taxon>Magnoliopsida</taxon>
        <taxon>eudicotyledons</taxon>
        <taxon>Gunneridae</taxon>
        <taxon>Pentapetalae</taxon>
        <taxon>rosids</taxon>
        <taxon>malvids</taxon>
        <taxon>Malvales</taxon>
        <taxon>Malvaceae</taxon>
        <taxon>Grewioideae</taxon>
        <taxon>Apeibeae</taxon>
        <taxon>Corchorus</taxon>
    </lineage>
</organism>
<feature type="region of interest" description="Disordered" evidence="1">
    <location>
        <begin position="213"/>
        <end position="232"/>
    </location>
</feature>
<evidence type="ECO:0000256" key="1">
    <source>
        <dbReference type="SAM" id="MobiDB-lite"/>
    </source>
</evidence>
<gene>
    <name evidence="2" type="ORF">COLO4_01963</name>
</gene>
<accession>A0A1R3L1P7</accession>
<feature type="region of interest" description="Disordered" evidence="1">
    <location>
        <begin position="253"/>
        <end position="277"/>
    </location>
</feature>
<comment type="caution">
    <text evidence="2">The sequence shown here is derived from an EMBL/GenBank/DDBJ whole genome shotgun (WGS) entry which is preliminary data.</text>
</comment>
<sequence>MDADRRTGTQRGNAEGHGDSVVTVTVHFATAELAAVDDYAVRGRLALDAQGNQAVGHDLDAVGLLHPQLFGATQHGTPFGAGSGNEQYRELVDGQRHQFFRDIDTLEPGATYAQVGHGLAADFTLILQSDVAAHQAQDVDHAGAGRVDANVLEHQLGAFGNRCSHQEERRRRDVCRHFDTGSGELATGLQRSDRAVALDRVTEAAQHALGVVTGSGPARGGRPSGPVSTTAPISRSGLATRFIGRLDSEASPVMVTSNGWPASRPESRRIEVPELPT</sequence>
<reference evidence="3" key="1">
    <citation type="submission" date="2013-09" db="EMBL/GenBank/DDBJ databases">
        <title>Corchorus olitorius genome sequencing.</title>
        <authorList>
            <person name="Alam M."/>
            <person name="Haque M.S."/>
            <person name="Islam M.S."/>
            <person name="Emdad E.M."/>
            <person name="Islam M.M."/>
            <person name="Ahmed B."/>
            <person name="Halim A."/>
            <person name="Hossen Q.M.M."/>
            <person name="Hossain M.Z."/>
            <person name="Ahmed R."/>
            <person name="Khan M.M."/>
            <person name="Islam R."/>
            <person name="Rashid M.M."/>
            <person name="Khan S.A."/>
            <person name="Rahman M.S."/>
            <person name="Alam M."/>
            <person name="Yahiya A.S."/>
            <person name="Khan M.S."/>
            <person name="Azam M.S."/>
            <person name="Haque T."/>
            <person name="Lashkar M.Z.H."/>
            <person name="Akhand A.I."/>
            <person name="Morshed G."/>
            <person name="Roy S."/>
            <person name="Uddin K.S."/>
            <person name="Rabeya T."/>
            <person name="Hossain A.S."/>
            <person name="Chowdhury A."/>
            <person name="Snigdha A.R."/>
            <person name="Mortoza M.S."/>
            <person name="Matin S.A."/>
            <person name="Hoque S.M.E."/>
            <person name="Islam M.K."/>
            <person name="Roy D.K."/>
            <person name="Haider R."/>
            <person name="Moosa M.M."/>
            <person name="Elias S.M."/>
            <person name="Hasan A.M."/>
            <person name="Jahan S."/>
            <person name="Shafiuddin M."/>
            <person name="Mahmood N."/>
            <person name="Shommy N.S."/>
        </authorList>
    </citation>
    <scope>NUCLEOTIDE SEQUENCE [LARGE SCALE GENOMIC DNA]</scope>
    <source>
        <strain evidence="3">cv. O-4</strain>
    </source>
</reference>
<keyword evidence="3" id="KW-1185">Reference proteome</keyword>
<protein>
    <submittedName>
        <fullName evidence="2">Uncharacterized protein</fullName>
    </submittedName>
</protein>
<name>A0A1R3L1P7_9ROSI</name>
<proteinExistence type="predicted"/>
<evidence type="ECO:0000313" key="3">
    <source>
        <dbReference type="Proteomes" id="UP000187203"/>
    </source>
</evidence>
<feature type="compositionally biased region" description="Basic and acidic residues" evidence="1">
    <location>
        <begin position="265"/>
        <end position="277"/>
    </location>
</feature>
<evidence type="ECO:0000313" key="2">
    <source>
        <dbReference type="EMBL" id="OMP13274.1"/>
    </source>
</evidence>